<dbReference type="PANTHER" id="PTHR30146">
    <property type="entry name" value="LACI-RELATED TRANSCRIPTIONAL REPRESSOR"/>
    <property type="match status" value="1"/>
</dbReference>
<dbReference type="EMBL" id="VUNS01000011">
    <property type="protein sequence ID" value="MST97634.1"/>
    <property type="molecule type" value="Genomic_DNA"/>
</dbReference>
<dbReference type="PROSITE" id="PS50949">
    <property type="entry name" value="HTH_GNTR"/>
    <property type="match status" value="1"/>
</dbReference>
<evidence type="ECO:0000256" key="2">
    <source>
        <dbReference type="ARBA" id="ARBA00023125"/>
    </source>
</evidence>
<evidence type="ECO:0000256" key="3">
    <source>
        <dbReference type="ARBA" id="ARBA00023163"/>
    </source>
</evidence>
<comment type="caution">
    <text evidence="5">The sequence shown here is derived from an EMBL/GenBank/DDBJ whole genome shotgun (WGS) entry which is preliminary data.</text>
</comment>
<dbReference type="Pfam" id="PF00392">
    <property type="entry name" value="GntR"/>
    <property type="match status" value="1"/>
</dbReference>
<protein>
    <submittedName>
        <fullName evidence="5">LacI family transcriptional regulator</fullName>
    </submittedName>
</protein>
<dbReference type="GO" id="GO:0003700">
    <property type="term" value="F:DNA-binding transcription factor activity"/>
    <property type="evidence" value="ECO:0007669"/>
    <property type="project" value="InterPro"/>
</dbReference>
<dbReference type="PANTHER" id="PTHR30146:SF138">
    <property type="entry name" value="TRANSCRIPTIONAL REGULATORY PROTEIN"/>
    <property type="match status" value="1"/>
</dbReference>
<dbReference type="InterPro" id="IPR046335">
    <property type="entry name" value="LacI/GalR-like_sensor"/>
</dbReference>
<evidence type="ECO:0000313" key="5">
    <source>
        <dbReference type="EMBL" id="MST97634.1"/>
    </source>
</evidence>
<evidence type="ECO:0000313" key="6">
    <source>
        <dbReference type="Proteomes" id="UP000435649"/>
    </source>
</evidence>
<organism evidence="5 6">
    <name type="scientific">Victivallis lenta</name>
    <dbReference type="NCBI Taxonomy" id="2606640"/>
    <lineage>
        <taxon>Bacteria</taxon>
        <taxon>Pseudomonadati</taxon>
        <taxon>Lentisphaerota</taxon>
        <taxon>Lentisphaeria</taxon>
        <taxon>Victivallales</taxon>
        <taxon>Victivallaceae</taxon>
        <taxon>Victivallis</taxon>
    </lineage>
</organism>
<dbReference type="GO" id="GO:0000976">
    <property type="term" value="F:transcription cis-regulatory region binding"/>
    <property type="evidence" value="ECO:0007669"/>
    <property type="project" value="TreeGrafter"/>
</dbReference>
<dbReference type="SUPFAM" id="SSF53822">
    <property type="entry name" value="Periplasmic binding protein-like I"/>
    <property type="match status" value="1"/>
</dbReference>
<dbReference type="InterPro" id="IPR036388">
    <property type="entry name" value="WH-like_DNA-bd_sf"/>
</dbReference>
<dbReference type="CDD" id="cd07377">
    <property type="entry name" value="WHTH_GntR"/>
    <property type="match status" value="1"/>
</dbReference>
<dbReference type="RefSeq" id="WP_154418649.1">
    <property type="nucleotide sequence ID" value="NZ_CALXOB010000017.1"/>
</dbReference>
<dbReference type="SMART" id="SM00345">
    <property type="entry name" value="HTH_GNTR"/>
    <property type="match status" value="1"/>
</dbReference>
<dbReference type="InterPro" id="IPR000524">
    <property type="entry name" value="Tscrpt_reg_HTH_GntR"/>
</dbReference>
<keyword evidence="3" id="KW-0804">Transcription</keyword>
<dbReference type="AlphaFoldDB" id="A0A844G3U0"/>
<reference evidence="5 6" key="1">
    <citation type="submission" date="2019-08" db="EMBL/GenBank/DDBJ databases">
        <title>In-depth cultivation of the pig gut microbiome towards novel bacterial diversity and tailored functional studies.</title>
        <authorList>
            <person name="Wylensek D."/>
            <person name="Hitch T.C.A."/>
            <person name="Clavel T."/>
        </authorList>
    </citation>
    <scope>NUCLEOTIDE SEQUENCE [LARGE SCALE GENOMIC DNA]</scope>
    <source>
        <strain evidence="5 6">BBE-744-WT-12</strain>
    </source>
</reference>
<keyword evidence="1" id="KW-0805">Transcription regulation</keyword>
<accession>A0A844G3U0</accession>
<keyword evidence="6" id="KW-1185">Reference proteome</keyword>
<dbReference type="InterPro" id="IPR036390">
    <property type="entry name" value="WH_DNA-bd_sf"/>
</dbReference>
<evidence type="ECO:0000256" key="1">
    <source>
        <dbReference type="ARBA" id="ARBA00023015"/>
    </source>
</evidence>
<dbReference type="CDD" id="cd06267">
    <property type="entry name" value="PBP1_LacI_sugar_binding-like"/>
    <property type="match status" value="1"/>
</dbReference>
<proteinExistence type="predicted"/>
<feature type="domain" description="HTH gntR-type" evidence="4">
    <location>
        <begin position="6"/>
        <end position="74"/>
    </location>
</feature>
<dbReference type="SUPFAM" id="SSF46785">
    <property type="entry name" value="Winged helix' DNA-binding domain"/>
    <property type="match status" value="1"/>
</dbReference>
<dbReference type="Gene3D" id="3.40.50.2300">
    <property type="match status" value="2"/>
</dbReference>
<dbReference type="Pfam" id="PF13377">
    <property type="entry name" value="Peripla_BP_3"/>
    <property type="match status" value="1"/>
</dbReference>
<dbReference type="InterPro" id="IPR028082">
    <property type="entry name" value="Peripla_BP_I"/>
</dbReference>
<sequence>MLSTSKSKYEQIQTELSLQIRQGMLRPGDKLPSEQELAAAYGVSRLTVRQAIGGLVTAGLVLPIQGKGSFVSEKSQPRAELKTIHLLTSTFHSQADEDTFVTPFLFHLGSEATRRGYSLCLSLLPRHLSFREFLRKGGIPPTFADGVVLSNISYDAEDLIMLEHERIAYVTMPWKDQVLRGPRVGSDGVAGMRMCVENLLRHGHREIGLVNCPVGFTDFESNLEAYGRTLAAFGVEMNPRNIVTASSISEEDGRAAAEQLLAANSRITAAVVFGDRAAAGFLHQLARRNIDVPGDFSVAVHDRYRWMDSAFPFRPSGTQQNIEGIAHAVLDELDRQRSCGVTGDSFTHIAPDWVDGNSIAFTSFGISNLL</sequence>
<gene>
    <name evidence="5" type="ORF">FYJ85_11355</name>
</gene>
<keyword evidence="2" id="KW-0238">DNA-binding</keyword>
<dbReference type="Proteomes" id="UP000435649">
    <property type="component" value="Unassembled WGS sequence"/>
</dbReference>
<name>A0A844G3U0_9BACT</name>
<evidence type="ECO:0000259" key="4">
    <source>
        <dbReference type="PROSITE" id="PS50949"/>
    </source>
</evidence>
<dbReference type="PRINTS" id="PR00035">
    <property type="entry name" value="HTHGNTR"/>
</dbReference>
<dbReference type="Gene3D" id="1.10.10.10">
    <property type="entry name" value="Winged helix-like DNA-binding domain superfamily/Winged helix DNA-binding domain"/>
    <property type="match status" value="1"/>
</dbReference>